<dbReference type="Gene3D" id="2.40.30.30">
    <property type="entry name" value="Riboflavin kinase-like"/>
    <property type="match status" value="1"/>
</dbReference>
<feature type="domain" description="Riboflavin kinase" evidence="15">
    <location>
        <begin position="186"/>
        <end position="312"/>
    </location>
</feature>
<dbReference type="InterPro" id="IPR023468">
    <property type="entry name" value="Riboflavin_kinase"/>
</dbReference>
<name>A0ABS4IXJ9_9BACL</name>
<keyword evidence="5 14" id="KW-0808">Transferase</keyword>
<comment type="pathway">
    <text evidence="1 14">Cofactor biosynthesis; FAD biosynthesis; FAD from FMN: step 1/1.</text>
</comment>
<dbReference type="InterPro" id="IPR014729">
    <property type="entry name" value="Rossmann-like_a/b/a_fold"/>
</dbReference>
<accession>A0ABS4IXJ9</accession>
<dbReference type="GO" id="GO:0003919">
    <property type="term" value="F:FMN adenylyltransferase activity"/>
    <property type="evidence" value="ECO:0007669"/>
    <property type="project" value="UniProtKB-EC"/>
</dbReference>
<dbReference type="PANTHER" id="PTHR22749">
    <property type="entry name" value="RIBOFLAVIN KINASE/FMN ADENYLYLTRANSFERASE"/>
    <property type="match status" value="1"/>
</dbReference>
<sequence>MEMIQLSYPLDNNSSDNKKTKQVIAIGDFDGVHLGHREVIGRALYTAEHLHLASSIMTFDPHPREVLGNDQYKELLTPLGQRAELFGQMGVDYMYTVRFDTSLMQLTPEQFVEKILIPLNVESVIVGFDFRFGYKGEGNPDTLCELSHGKFAVEVVRPYHIDGAKVSSTSVRDALANGNVAAANRLLGRRYSIRGQVVDGSKRGRTIGFPTANIQLEGAYFKPLNGVYAIKAQVKGLHYDGVMNIGVKPTFTSGELQASWEAHLFDFSEDIYGETVVIELVDFLREERKFNSIDLLVAQIKQDADSARSKLFSL</sequence>
<protein>
    <recommendedName>
        <fullName evidence="14">Riboflavin biosynthesis protein</fullName>
    </recommendedName>
    <domain>
        <recommendedName>
            <fullName evidence="14">Riboflavin kinase</fullName>
            <ecNumber evidence="14">2.7.1.26</ecNumber>
        </recommendedName>
        <alternativeName>
            <fullName evidence="14">Flavokinase</fullName>
        </alternativeName>
    </domain>
    <domain>
        <recommendedName>
            <fullName evidence="14">FMN adenylyltransferase</fullName>
            <ecNumber evidence="14">2.7.7.2</ecNumber>
        </recommendedName>
        <alternativeName>
            <fullName evidence="14">FAD pyrophosphorylase</fullName>
        </alternativeName>
        <alternativeName>
            <fullName evidence="14">FAD synthase</fullName>
        </alternativeName>
    </domain>
</protein>
<dbReference type="NCBIfam" id="TIGR00125">
    <property type="entry name" value="cyt_tran_rel"/>
    <property type="match status" value="1"/>
</dbReference>
<evidence type="ECO:0000256" key="1">
    <source>
        <dbReference type="ARBA" id="ARBA00004726"/>
    </source>
</evidence>
<organism evidence="16 17">
    <name type="scientific">Paenibacillus eucommiae</name>
    <dbReference type="NCBI Taxonomy" id="1355755"/>
    <lineage>
        <taxon>Bacteria</taxon>
        <taxon>Bacillati</taxon>
        <taxon>Bacillota</taxon>
        <taxon>Bacilli</taxon>
        <taxon>Bacillales</taxon>
        <taxon>Paenibacillaceae</taxon>
        <taxon>Paenibacillus</taxon>
    </lineage>
</organism>
<dbReference type="Proteomes" id="UP001519287">
    <property type="component" value="Unassembled WGS sequence"/>
</dbReference>
<comment type="pathway">
    <text evidence="2 14">Cofactor biosynthesis; FMN biosynthesis; FMN from riboflavin (ATP route): step 1/1.</text>
</comment>
<reference evidence="16 17" key="1">
    <citation type="submission" date="2021-03" db="EMBL/GenBank/DDBJ databases">
        <title>Genomic Encyclopedia of Type Strains, Phase IV (KMG-IV): sequencing the most valuable type-strain genomes for metagenomic binning, comparative biology and taxonomic classification.</title>
        <authorList>
            <person name="Goeker M."/>
        </authorList>
    </citation>
    <scope>NUCLEOTIDE SEQUENCE [LARGE SCALE GENOMIC DNA]</scope>
    <source>
        <strain evidence="16 17">DSM 26048</strain>
    </source>
</reference>
<keyword evidence="4 14" id="KW-0288">FMN</keyword>
<keyword evidence="10 14" id="KW-0067">ATP-binding</keyword>
<keyword evidence="6 14" id="KW-0548">Nucleotidyltransferase</keyword>
<dbReference type="NCBIfam" id="TIGR00083">
    <property type="entry name" value="ribF"/>
    <property type="match status" value="1"/>
</dbReference>
<dbReference type="CDD" id="cd02064">
    <property type="entry name" value="FAD_synthetase_N"/>
    <property type="match status" value="1"/>
</dbReference>
<dbReference type="InterPro" id="IPR015864">
    <property type="entry name" value="FAD_synthase"/>
</dbReference>
<evidence type="ECO:0000256" key="10">
    <source>
        <dbReference type="ARBA" id="ARBA00022840"/>
    </source>
</evidence>
<evidence type="ECO:0000313" key="16">
    <source>
        <dbReference type="EMBL" id="MBP1991289.1"/>
    </source>
</evidence>
<evidence type="ECO:0000256" key="7">
    <source>
        <dbReference type="ARBA" id="ARBA00022741"/>
    </source>
</evidence>
<comment type="catalytic activity">
    <reaction evidence="13 14">
        <text>FMN + ATP + H(+) = FAD + diphosphate</text>
        <dbReference type="Rhea" id="RHEA:17237"/>
        <dbReference type="ChEBI" id="CHEBI:15378"/>
        <dbReference type="ChEBI" id="CHEBI:30616"/>
        <dbReference type="ChEBI" id="CHEBI:33019"/>
        <dbReference type="ChEBI" id="CHEBI:57692"/>
        <dbReference type="ChEBI" id="CHEBI:58210"/>
        <dbReference type="EC" id="2.7.7.2"/>
    </reaction>
</comment>
<dbReference type="NCBIfam" id="NF004160">
    <property type="entry name" value="PRK05627.1-3"/>
    <property type="match status" value="1"/>
</dbReference>
<dbReference type="InterPro" id="IPR015865">
    <property type="entry name" value="Riboflavin_kinase_bac/euk"/>
</dbReference>
<keyword evidence="8 14" id="KW-0418">Kinase</keyword>
<dbReference type="SMART" id="SM00904">
    <property type="entry name" value="Flavokinase"/>
    <property type="match status" value="1"/>
</dbReference>
<dbReference type="GO" id="GO:0008531">
    <property type="term" value="F:riboflavin kinase activity"/>
    <property type="evidence" value="ECO:0007669"/>
    <property type="project" value="UniProtKB-EC"/>
</dbReference>
<keyword evidence="3 14" id="KW-0285">Flavoprotein</keyword>
<dbReference type="EC" id="2.7.7.2" evidence="14"/>
<comment type="caution">
    <text evidence="16">The sequence shown here is derived from an EMBL/GenBank/DDBJ whole genome shotgun (WGS) entry which is preliminary data.</text>
</comment>
<evidence type="ECO:0000259" key="15">
    <source>
        <dbReference type="SMART" id="SM00904"/>
    </source>
</evidence>
<dbReference type="InterPro" id="IPR023465">
    <property type="entry name" value="Riboflavin_kinase_dom_sf"/>
</dbReference>
<evidence type="ECO:0000256" key="13">
    <source>
        <dbReference type="ARBA" id="ARBA00049494"/>
    </source>
</evidence>
<comment type="catalytic activity">
    <reaction evidence="12 14">
        <text>riboflavin + ATP = FMN + ADP + H(+)</text>
        <dbReference type="Rhea" id="RHEA:14357"/>
        <dbReference type="ChEBI" id="CHEBI:15378"/>
        <dbReference type="ChEBI" id="CHEBI:30616"/>
        <dbReference type="ChEBI" id="CHEBI:57986"/>
        <dbReference type="ChEBI" id="CHEBI:58210"/>
        <dbReference type="ChEBI" id="CHEBI:456216"/>
        <dbReference type="EC" id="2.7.1.26"/>
    </reaction>
</comment>
<evidence type="ECO:0000256" key="2">
    <source>
        <dbReference type="ARBA" id="ARBA00005201"/>
    </source>
</evidence>
<evidence type="ECO:0000256" key="14">
    <source>
        <dbReference type="PIRNR" id="PIRNR004491"/>
    </source>
</evidence>
<dbReference type="Pfam" id="PF01687">
    <property type="entry name" value="Flavokinase"/>
    <property type="match status" value="1"/>
</dbReference>
<comment type="similarity">
    <text evidence="14">Belongs to the ribF family.</text>
</comment>
<dbReference type="Pfam" id="PF06574">
    <property type="entry name" value="FAD_syn"/>
    <property type="match status" value="1"/>
</dbReference>
<evidence type="ECO:0000256" key="12">
    <source>
        <dbReference type="ARBA" id="ARBA00047880"/>
    </source>
</evidence>
<proteinExistence type="inferred from homology"/>
<dbReference type="InterPro" id="IPR002606">
    <property type="entry name" value="Riboflavin_kinase_bac"/>
</dbReference>
<evidence type="ECO:0000313" key="17">
    <source>
        <dbReference type="Proteomes" id="UP001519287"/>
    </source>
</evidence>
<evidence type="ECO:0000256" key="3">
    <source>
        <dbReference type="ARBA" id="ARBA00022630"/>
    </source>
</evidence>
<dbReference type="NCBIfam" id="NF004162">
    <property type="entry name" value="PRK05627.1-5"/>
    <property type="match status" value="1"/>
</dbReference>
<gene>
    <name evidence="16" type="ORF">J2Z66_002896</name>
</gene>
<keyword evidence="7 14" id="KW-0547">Nucleotide-binding</keyword>
<keyword evidence="11" id="KW-0511">Multifunctional enzyme</keyword>
<keyword evidence="17" id="KW-1185">Reference proteome</keyword>
<dbReference type="InterPro" id="IPR004821">
    <property type="entry name" value="Cyt_trans-like"/>
</dbReference>
<evidence type="ECO:0000256" key="4">
    <source>
        <dbReference type="ARBA" id="ARBA00022643"/>
    </source>
</evidence>
<keyword evidence="9 14" id="KW-0274">FAD</keyword>
<dbReference type="PANTHER" id="PTHR22749:SF6">
    <property type="entry name" value="RIBOFLAVIN KINASE"/>
    <property type="match status" value="1"/>
</dbReference>
<evidence type="ECO:0000256" key="8">
    <source>
        <dbReference type="ARBA" id="ARBA00022777"/>
    </source>
</evidence>
<dbReference type="PIRSF" id="PIRSF004491">
    <property type="entry name" value="FAD_Synth"/>
    <property type="match status" value="1"/>
</dbReference>
<dbReference type="EC" id="2.7.1.26" evidence="14"/>
<dbReference type="SUPFAM" id="SSF52374">
    <property type="entry name" value="Nucleotidylyl transferase"/>
    <property type="match status" value="1"/>
</dbReference>
<evidence type="ECO:0000256" key="6">
    <source>
        <dbReference type="ARBA" id="ARBA00022695"/>
    </source>
</evidence>
<evidence type="ECO:0000256" key="11">
    <source>
        <dbReference type="ARBA" id="ARBA00023268"/>
    </source>
</evidence>
<dbReference type="Gene3D" id="3.40.50.620">
    <property type="entry name" value="HUPs"/>
    <property type="match status" value="1"/>
</dbReference>
<dbReference type="SUPFAM" id="SSF82114">
    <property type="entry name" value="Riboflavin kinase-like"/>
    <property type="match status" value="1"/>
</dbReference>
<dbReference type="RefSeq" id="WP_209972045.1">
    <property type="nucleotide sequence ID" value="NZ_JAGGLB010000008.1"/>
</dbReference>
<evidence type="ECO:0000256" key="5">
    <source>
        <dbReference type="ARBA" id="ARBA00022679"/>
    </source>
</evidence>
<evidence type="ECO:0000256" key="9">
    <source>
        <dbReference type="ARBA" id="ARBA00022827"/>
    </source>
</evidence>
<dbReference type="EMBL" id="JAGGLB010000008">
    <property type="protein sequence ID" value="MBP1991289.1"/>
    <property type="molecule type" value="Genomic_DNA"/>
</dbReference>